<proteinExistence type="predicted"/>
<organism evidence="1 2">
    <name type="scientific">Rotaria sordida</name>
    <dbReference type="NCBI Taxonomy" id="392033"/>
    <lineage>
        <taxon>Eukaryota</taxon>
        <taxon>Metazoa</taxon>
        <taxon>Spiralia</taxon>
        <taxon>Gnathifera</taxon>
        <taxon>Rotifera</taxon>
        <taxon>Eurotatoria</taxon>
        <taxon>Bdelloidea</taxon>
        <taxon>Philodinida</taxon>
        <taxon>Philodinidae</taxon>
        <taxon>Rotaria</taxon>
    </lineage>
</organism>
<dbReference type="OrthoDB" id="10007249at2759"/>
<accession>A0A815UCI2</accession>
<reference evidence="1" key="1">
    <citation type="submission" date="2021-02" db="EMBL/GenBank/DDBJ databases">
        <authorList>
            <person name="Nowell W R."/>
        </authorList>
    </citation>
    <scope>NUCLEOTIDE SEQUENCE</scope>
</reference>
<name>A0A815UCI2_9BILA</name>
<comment type="caution">
    <text evidence="1">The sequence shown here is derived from an EMBL/GenBank/DDBJ whole genome shotgun (WGS) entry which is preliminary data.</text>
</comment>
<evidence type="ECO:0000313" key="2">
    <source>
        <dbReference type="Proteomes" id="UP000663882"/>
    </source>
</evidence>
<protein>
    <submittedName>
        <fullName evidence="1">Uncharacterized protein</fullName>
    </submittedName>
</protein>
<dbReference type="AlphaFoldDB" id="A0A815UCI2"/>
<sequence length="107" mass="11914">NDYLIYNDKLIQNTADRYKSIPGYTDIHSFDHIGVGQYAFFTTIATTITKTELIYLQPGLHVIDVAARAVGKMPVYIYYGVLTIKLIEFNDAASIGGMVPINVTSIH</sequence>
<gene>
    <name evidence="1" type="ORF">RFH988_LOCUS39169</name>
</gene>
<feature type="non-terminal residue" evidence="1">
    <location>
        <position position="1"/>
    </location>
</feature>
<dbReference type="EMBL" id="CAJNOO010014347">
    <property type="protein sequence ID" value="CAF1515070.1"/>
    <property type="molecule type" value="Genomic_DNA"/>
</dbReference>
<dbReference type="Proteomes" id="UP000663882">
    <property type="component" value="Unassembled WGS sequence"/>
</dbReference>
<evidence type="ECO:0000313" key="1">
    <source>
        <dbReference type="EMBL" id="CAF1515070.1"/>
    </source>
</evidence>